<dbReference type="Proteomes" id="UP000755585">
    <property type="component" value="Unassembled WGS sequence"/>
</dbReference>
<sequence length="103" mass="10325">MTTARQDYRTNMRDAAANSEVRTGTGTDSAVSPAKLTQVAQGAAAAAQAAGESSGLSSDLGATLRAAIPPKGATRTVDNTGARPETGGRPGPDRGTDRGPSNR</sequence>
<comment type="caution">
    <text evidence="2">The sequence shown here is derived from an EMBL/GenBank/DDBJ whole genome shotgun (WGS) entry which is preliminary data.</text>
</comment>
<feature type="compositionally biased region" description="Basic and acidic residues" evidence="1">
    <location>
        <begin position="1"/>
        <end position="12"/>
    </location>
</feature>
<evidence type="ECO:0000256" key="1">
    <source>
        <dbReference type="SAM" id="MobiDB-lite"/>
    </source>
</evidence>
<protein>
    <submittedName>
        <fullName evidence="2">Uncharacterized protein</fullName>
    </submittedName>
</protein>
<feature type="region of interest" description="Disordered" evidence="1">
    <location>
        <begin position="50"/>
        <end position="103"/>
    </location>
</feature>
<proteinExistence type="predicted"/>
<evidence type="ECO:0000313" key="3">
    <source>
        <dbReference type="Proteomes" id="UP000755585"/>
    </source>
</evidence>
<keyword evidence="3" id="KW-1185">Reference proteome</keyword>
<feature type="region of interest" description="Disordered" evidence="1">
    <location>
        <begin position="1"/>
        <end position="33"/>
    </location>
</feature>
<reference evidence="2 3" key="1">
    <citation type="submission" date="2021-03" db="EMBL/GenBank/DDBJ databases">
        <title>Sequencing the genomes of 1000 actinobacteria strains.</title>
        <authorList>
            <person name="Klenk H.-P."/>
        </authorList>
    </citation>
    <scope>NUCLEOTIDE SEQUENCE [LARGE SCALE GENOMIC DNA]</scope>
    <source>
        <strain evidence="2 3">DSM 18824</strain>
    </source>
</reference>
<dbReference type="RefSeq" id="WP_209693288.1">
    <property type="nucleotide sequence ID" value="NZ_BAAAVU010000011.1"/>
</dbReference>
<feature type="compositionally biased region" description="Polar residues" evidence="1">
    <location>
        <begin position="20"/>
        <end position="30"/>
    </location>
</feature>
<accession>A0ABS4UEY0</accession>
<organism evidence="2 3">
    <name type="scientific">Kribbella aluminosa</name>
    <dbReference type="NCBI Taxonomy" id="416017"/>
    <lineage>
        <taxon>Bacteria</taxon>
        <taxon>Bacillati</taxon>
        <taxon>Actinomycetota</taxon>
        <taxon>Actinomycetes</taxon>
        <taxon>Propionibacteriales</taxon>
        <taxon>Kribbellaceae</taxon>
        <taxon>Kribbella</taxon>
    </lineage>
</organism>
<dbReference type="EMBL" id="JAGINT010000001">
    <property type="protein sequence ID" value="MBP2350204.1"/>
    <property type="molecule type" value="Genomic_DNA"/>
</dbReference>
<evidence type="ECO:0000313" key="2">
    <source>
        <dbReference type="EMBL" id="MBP2350204.1"/>
    </source>
</evidence>
<name>A0ABS4UEY0_9ACTN</name>
<gene>
    <name evidence="2" type="ORF">JOF29_001287</name>
</gene>